<sequence>MNFPIRGWLEYAHGMPILLLEVRTARVCAWDANRIAGDSAGFEDF</sequence>
<protein>
    <submittedName>
        <fullName evidence="1">Uncharacterized protein</fullName>
    </submittedName>
</protein>
<reference evidence="1" key="1">
    <citation type="journal article" date="2014" name="Front. Microbiol.">
        <title>High frequency of phylogenetically diverse reductive dehalogenase-homologous genes in deep subseafloor sedimentary metagenomes.</title>
        <authorList>
            <person name="Kawai M."/>
            <person name="Futagami T."/>
            <person name="Toyoda A."/>
            <person name="Takaki Y."/>
            <person name="Nishi S."/>
            <person name="Hori S."/>
            <person name="Arai W."/>
            <person name="Tsubouchi T."/>
            <person name="Morono Y."/>
            <person name="Uchiyama I."/>
            <person name="Ito T."/>
            <person name="Fujiyama A."/>
            <person name="Inagaki F."/>
            <person name="Takami H."/>
        </authorList>
    </citation>
    <scope>NUCLEOTIDE SEQUENCE</scope>
    <source>
        <strain evidence="1">Expedition CK06-06</strain>
    </source>
</reference>
<dbReference type="AlphaFoldDB" id="X0WZ88"/>
<proteinExistence type="predicted"/>
<gene>
    <name evidence="1" type="ORF">S01H1_64488</name>
</gene>
<dbReference type="EMBL" id="BARS01042508">
    <property type="protein sequence ID" value="GAG29753.1"/>
    <property type="molecule type" value="Genomic_DNA"/>
</dbReference>
<accession>X0WZ88</accession>
<evidence type="ECO:0000313" key="1">
    <source>
        <dbReference type="EMBL" id="GAG29753.1"/>
    </source>
</evidence>
<name>X0WZ88_9ZZZZ</name>
<comment type="caution">
    <text evidence="1">The sequence shown here is derived from an EMBL/GenBank/DDBJ whole genome shotgun (WGS) entry which is preliminary data.</text>
</comment>
<organism evidence="1">
    <name type="scientific">marine sediment metagenome</name>
    <dbReference type="NCBI Taxonomy" id="412755"/>
    <lineage>
        <taxon>unclassified sequences</taxon>
        <taxon>metagenomes</taxon>
        <taxon>ecological metagenomes</taxon>
    </lineage>
</organism>